<keyword evidence="5" id="KW-0408">Iron</keyword>
<evidence type="ECO:0000313" key="6">
    <source>
        <dbReference type="EMBL" id="KAG7099883.1"/>
    </source>
</evidence>
<name>A0A9P8AFS9_9AGAR</name>
<dbReference type="Pfam" id="PF00067">
    <property type="entry name" value="p450"/>
    <property type="match status" value="1"/>
</dbReference>
<evidence type="ECO:0000313" key="7">
    <source>
        <dbReference type="Proteomes" id="UP001049176"/>
    </source>
</evidence>
<dbReference type="SUPFAM" id="SSF48264">
    <property type="entry name" value="Cytochrome P450"/>
    <property type="match status" value="1"/>
</dbReference>
<protein>
    <recommendedName>
        <fullName evidence="8">Cytochrome P450</fullName>
    </recommendedName>
</protein>
<keyword evidence="4" id="KW-0560">Oxidoreductase</keyword>
<organism evidence="6 7">
    <name type="scientific">Marasmius oreades</name>
    <name type="common">fairy-ring Marasmius</name>
    <dbReference type="NCBI Taxonomy" id="181124"/>
    <lineage>
        <taxon>Eukaryota</taxon>
        <taxon>Fungi</taxon>
        <taxon>Dikarya</taxon>
        <taxon>Basidiomycota</taxon>
        <taxon>Agaricomycotina</taxon>
        <taxon>Agaricomycetes</taxon>
        <taxon>Agaricomycetidae</taxon>
        <taxon>Agaricales</taxon>
        <taxon>Marasmiineae</taxon>
        <taxon>Marasmiaceae</taxon>
        <taxon>Marasmius</taxon>
    </lineage>
</organism>
<keyword evidence="3" id="KW-0479">Metal-binding</keyword>
<gene>
    <name evidence="6" type="ORF">E1B28_001684</name>
</gene>
<accession>A0A9P8AFS9</accession>
<proteinExistence type="inferred from homology"/>
<comment type="similarity">
    <text evidence="2">Belongs to the cytochrome P450 family.</text>
</comment>
<dbReference type="InterPro" id="IPR001128">
    <property type="entry name" value="Cyt_P450"/>
</dbReference>
<dbReference type="InterPro" id="IPR036396">
    <property type="entry name" value="Cyt_P450_sf"/>
</dbReference>
<comment type="caution">
    <text evidence="6">The sequence shown here is derived from an EMBL/GenBank/DDBJ whole genome shotgun (WGS) entry which is preliminary data.</text>
</comment>
<dbReference type="GeneID" id="66070760"/>
<reference evidence="6" key="1">
    <citation type="journal article" date="2021" name="Genome Biol. Evol.">
        <title>The assembled and annotated genome of the fairy-ring fungus Marasmius oreades.</title>
        <authorList>
            <person name="Hiltunen M."/>
            <person name="Ament-Velasquez S.L."/>
            <person name="Johannesson H."/>
        </authorList>
    </citation>
    <scope>NUCLEOTIDE SEQUENCE</scope>
    <source>
        <strain evidence="6">03SP1</strain>
    </source>
</reference>
<evidence type="ECO:0000256" key="2">
    <source>
        <dbReference type="ARBA" id="ARBA00010617"/>
    </source>
</evidence>
<evidence type="ECO:0000256" key="3">
    <source>
        <dbReference type="ARBA" id="ARBA00022723"/>
    </source>
</evidence>
<keyword evidence="7" id="KW-1185">Reference proteome</keyword>
<dbReference type="OrthoDB" id="3265591at2759"/>
<dbReference type="GO" id="GO:0016705">
    <property type="term" value="F:oxidoreductase activity, acting on paired donors, with incorporation or reduction of molecular oxygen"/>
    <property type="evidence" value="ECO:0007669"/>
    <property type="project" value="InterPro"/>
</dbReference>
<dbReference type="Proteomes" id="UP001049176">
    <property type="component" value="Chromosome 1"/>
</dbReference>
<dbReference type="GO" id="GO:0005506">
    <property type="term" value="F:iron ion binding"/>
    <property type="evidence" value="ECO:0007669"/>
    <property type="project" value="InterPro"/>
</dbReference>
<evidence type="ECO:0000256" key="4">
    <source>
        <dbReference type="ARBA" id="ARBA00023002"/>
    </source>
</evidence>
<dbReference type="AlphaFoldDB" id="A0A9P8AFS9"/>
<dbReference type="Gene3D" id="1.10.630.10">
    <property type="entry name" value="Cytochrome P450"/>
    <property type="match status" value="1"/>
</dbReference>
<dbReference type="GO" id="GO:0020037">
    <property type="term" value="F:heme binding"/>
    <property type="evidence" value="ECO:0007669"/>
    <property type="project" value="InterPro"/>
</dbReference>
<dbReference type="KEGG" id="more:E1B28_001684"/>
<sequence>MAKLNEIPTVGDNSYYLPSYISGLRNLRRVSAIIKEGYEKYPGRAFKIPLPDRWLVVISGPDMLEDIRKATDEQLSLRAAFQDFLHTELFFGRQTRVDPYHVFIFKNTLTRSIGPKFSDMYEEMVAAFEGIPMTRDWTKIPVLKKVLPIVCRTSNRVFVGAPLCRSEDWLALNIEYTTKVFSRAMMLNLLPKLLQPVVGRLISPLPACVRRAEKHLVPVILERLEAEDKTYGDCPDDLLTWLIQGAQGVQERLKPGNLVRRMLNANFAAVHTTSNVRSRVTYTESLMLNIDTSYLQRPSLEHSFISWSTQNT</sequence>
<evidence type="ECO:0000256" key="1">
    <source>
        <dbReference type="ARBA" id="ARBA00001971"/>
    </source>
</evidence>
<dbReference type="EMBL" id="CM032181">
    <property type="protein sequence ID" value="KAG7099883.1"/>
    <property type="molecule type" value="Genomic_DNA"/>
</dbReference>
<evidence type="ECO:0008006" key="8">
    <source>
        <dbReference type="Google" id="ProtNLM"/>
    </source>
</evidence>
<comment type="cofactor">
    <cofactor evidence="1">
        <name>heme</name>
        <dbReference type="ChEBI" id="CHEBI:30413"/>
    </cofactor>
</comment>
<dbReference type="PANTHER" id="PTHR46206">
    <property type="entry name" value="CYTOCHROME P450"/>
    <property type="match status" value="1"/>
</dbReference>
<dbReference type="GO" id="GO:0004497">
    <property type="term" value="F:monooxygenase activity"/>
    <property type="evidence" value="ECO:0007669"/>
    <property type="project" value="InterPro"/>
</dbReference>
<dbReference type="CDD" id="cd11041">
    <property type="entry name" value="CYP503A1-like"/>
    <property type="match status" value="1"/>
</dbReference>
<dbReference type="RefSeq" id="XP_043016353.1">
    <property type="nucleotide sequence ID" value="XM_043147640.1"/>
</dbReference>
<evidence type="ECO:0000256" key="5">
    <source>
        <dbReference type="ARBA" id="ARBA00023004"/>
    </source>
</evidence>